<proteinExistence type="inferred from homology"/>
<dbReference type="GO" id="GO:0009986">
    <property type="term" value="C:cell surface"/>
    <property type="evidence" value="ECO:0007669"/>
    <property type="project" value="TreeGrafter"/>
</dbReference>
<dbReference type="Pfam" id="PF00150">
    <property type="entry name" value="Cellulase"/>
    <property type="match status" value="1"/>
</dbReference>
<feature type="signal peptide" evidence="18">
    <location>
        <begin position="1"/>
        <end position="22"/>
    </location>
</feature>
<evidence type="ECO:0000256" key="6">
    <source>
        <dbReference type="ARBA" id="ARBA00023180"/>
    </source>
</evidence>
<accession>A0A9P4YQC0</accession>
<keyword evidence="7" id="KW-0119">Carbohydrate metabolism</keyword>
<evidence type="ECO:0000256" key="3">
    <source>
        <dbReference type="ARBA" id="ARBA00022525"/>
    </source>
</evidence>
<dbReference type="GeneID" id="55970818"/>
<evidence type="ECO:0000313" key="20">
    <source>
        <dbReference type="EMBL" id="KAF4119681.1"/>
    </source>
</evidence>
<keyword evidence="4 18" id="KW-0732">Signal</keyword>
<keyword evidence="5 17" id="KW-0378">Hydrolase</keyword>
<dbReference type="InterPro" id="IPR001547">
    <property type="entry name" value="Glyco_hydro_5"/>
</dbReference>
<comment type="catalytic activity">
    <reaction evidence="11">
        <text>Random hydrolysis of (1-&gt;6)-linkages in (1-&gt;6)-beta-D-glucans.</text>
        <dbReference type="EC" id="3.2.1.75"/>
    </reaction>
</comment>
<dbReference type="EC" id="3.2.1.75" evidence="13"/>
<dbReference type="Gene3D" id="3.20.20.80">
    <property type="entry name" value="Glycosidases"/>
    <property type="match status" value="1"/>
</dbReference>
<keyword evidence="9" id="KW-0961">Cell wall biogenesis/degradation</keyword>
<dbReference type="GO" id="GO:0005576">
    <property type="term" value="C:extracellular region"/>
    <property type="evidence" value="ECO:0007669"/>
    <property type="project" value="UniProtKB-SubCell"/>
</dbReference>
<dbReference type="AlphaFoldDB" id="A0A9P4YQC0"/>
<dbReference type="PANTHER" id="PTHR31297">
    <property type="entry name" value="GLUCAN ENDO-1,6-BETA-GLUCOSIDASE B"/>
    <property type="match status" value="1"/>
</dbReference>
<sequence length="386" mass="42758">MAPKLSFAAAVVAALLAGLSSAWLPEGKLRGVNLGSMFVFEPWIDSGEWSNMGCGDARSEFDCVSSLGQDAADSAFQSHWQDWVAEDDLDEMMAAGLNTIRIPLGYWIYEDIVDSSEHFPKGGFDILKTFVGKASDRGFYIILDLHGAPGAQQVNNAFTGQYNPSADFYNDYNYGRAVQWHAWMAEQVHSNDEFRNVGMIELVNEPLQGNAPESLRSEYYVDALQAIRDAESSKGVGSGSQLHVQMMSDLWGSGNPSQYLGDSSNTAYDDHRYLKWDSSVAVSKDAYLSESCDNDRVAEDTLVIGEWSLSVPDDVEGSDDWDPSSNADFYSRWFAAQIQSYERSALGWVFWTWKAGLDDPRWSYKDALDAGIISKDLDSVINSSVC</sequence>
<gene>
    <name evidence="20" type="ORF">GMORB2_4590</name>
</gene>
<comment type="subcellular location">
    <subcellularLocation>
        <location evidence="1">Secreted</location>
    </subcellularLocation>
</comment>
<dbReference type="InterPro" id="IPR050386">
    <property type="entry name" value="Glycosyl_hydrolase_5"/>
</dbReference>
<evidence type="ECO:0000256" key="4">
    <source>
        <dbReference type="ARBA" id="ARBA00022729"/>
    </source>
</evidence>
<evidence type="ECO:0000256" key="7">
    <source>
        <dbReference type="ARBA" id="ARBA00023277"/>
    </source>
</evidence>
<evidence type="ECO:0000256" key="9">
    <source>
        <dbReference type="ARBA" id="ARBA00023316"/>
    </source>
</evidence>
<evidence type="ECO:0000256" key="16">
    <source>
        <dbReference type="ARBA" id="ARBA00043257"/>
    </source>
</evidence>
<dbReference type="RefSeq" id="XP_035318333.1">
    <property type="nucleotide sequence ID" value="XM_035466564.1"/>
</dbReference>
<keyword evidence="3" id="KW-0964">Secreted</keyword>
<keyword evidence="21" id="KW-1185">Reference proteome</keyword>
<evidence type="ECO:0000256" key="15">
    <source>
        <dbReference type="ARBA" id="ARBA00042025"/>
    </source>
</evidence>
<comment type="similarity">
    <text evidence="2 17">Belongs to the glycosyl hydrolase 5 (cellulase A) family.</text>
</comment>
<evidence type="ECO:0000256" key="18">
    <source>
        <dbReference type="SAM" id="SignalP"/>
    </source>
</evidence>
<evidence type="ECO:0000256" key="12">
    <source>
        <dbReference type="ARBA" id="ARBA00037628"/>
    </source>
</evidence>
<dbReference type="InterPro" id="IPR017853">
    <property type="entry name" value="GH"/>
</dbReference>
<evidence type="ECO:0000256" key="10">
    <source>
        <dbReference type="ARBA" id="ARBA00023326"/>
    </source>
</evidence>
<name>A0A9P4YQC0_9HYPO</name>
<dbReference type="FunFam" id="3.20.20.80:FF:000269">
    <property type="entry name" value="Probable glucan endo-1,6-beta-glucosidase B"/>
    <property type="match status" value="1"/>
</dbReference>
<dbReference type="GO" id="GO:0071555">
    <property type="term" value="P:cell wall organization"/>
    <property type="evidence" value="ECO:0007669"/>
    <property type="project" value="UniProtKB-KW"/>
</dbReference>
<comment type="caution">
    <text evidence="20">The sequence shown here is derived from an EMBL/GenBank/DDBJ whole genome shotgun (WGS) entry which is preliminary data.</text>
</comment>
<evidence type="ECO:0000259" key="19">
    <source>
        <dbReference type="Pfam" id="PF00150"/>
    </source>
</evidence>
<evidence type="ECO:0000256" key="14">
    <source>
        <dbReference type="ARBA" id="ARBA00041472"/>
    </source>
</evidence>
<feature type="chain" id="PRO_5040214670" description="glucan endo-1,6-beta-glucosidase" evidence="18">
    <location>
        <begin position="23"/>
        <end position="386"/>
    </location>
</feature>
<dbReference type="PANTHER" id="PTHR31297:SF39">
    <property type="entry name" value="GLUCAN ENDO-1,6-BETA-GLUCOSIDASE B"/>
    <property type="match status" value="1"/>
</dbReference>
<evidence type="ECO:0000256" key="13">
    <source>
        <dbReference type="ARBA" id="ARBA00038935"/>
    </source>
</evidence>
<evidence type="ECO:0000256" key="5">
    <source>
        <dbReference type="ARBA" id="ARBA00022801"/>
    </source>
</evidence>
<evidence type="ECO:0000256" key="11">
    <source>
        <dbReference type="ARBA" id="ARBA00036633"/>
    </source>
</evidence>
<evidence type="ECO:0000256" key="8">
    <source>
        <dbReference type="ARBA" id="ARBA00023295"/>
    </source>
</evidence>
<dbReference type="GO" id="GO:0009251">
    <property type="term" value="P:glucan catabolic process"/>
    <property type="evidence" value="ECO:0007669"/>
    <property type="project" value="TreeGrafter"/>
</dbReference>
<evidence type="ECO:0000256" key="17">
    <source>
        <dbReference type="RuleBase" id="RU361153"/>
    </source>
</evidence>
<keyword evidence="6" id="KW-0325">Glycoprotein</keyword>
<organism evidence="20 21">
    <name type="scientific">Geosmithia morbida</name>
    <dbReference type="NCBI Taxonomy" id="1094350"/>
    <lineage>
        <taxon>Eukaryota</taxon>
        <taxon>Fungi</taxon>
        <taxon>Dikarya</taxon>
        <taxon>Ascomycota</taxon>
        <taxon>Pezizomycotina</taxon>
        <taxon>Sordariomycetes</taxon>
        <taxon>Hypocreomycetidae</taxon>
        <taxon>Hypocreales</taxon>
        <taxon>Bionectriaceae</taxon>
        <taxon>Geosmithia</taxon>
    </lineage>
</organism>
<evidence type="ECO:0000256" key="2">
    <source>
        <dbReference type="ARBA" id="ARBA00005641"/>
    </source>
</evidence>
<evidence type="ECO:0000256" key="1">
    <source>
        <dbReference type="ARBA" id="ARBA00004613"/>
    </source>
</evidence>
<evidence type="ECO:0000313" key="21">
    <source>
        <dbReference type="Proteomes" id="UP000749293"/>
    </source>
</evidence>
<dbReference type="SUPFAM" id="SSF51445">
    <property type="entry name" value="(Trans)glycosidases"/>
    <property type="match status" value="1"/>
</dbReference>
<dbReference type="EMBL" id="JAANYQ010000022">
    <property type="protein sequence ID" value="KAF4119681.1"/>
    <property type="molecule type" value="Genomic_DNA"/>
</dbReference>
<dbReference type="Proteomes" id="UP000749293">
    <property type="component" value="Unassembled WGS sequence"/>
</dbReference>
<comment type="function">
    <text evidence="12">Beta-glucanases participate in the metabolism of beta-glucan, the main structural component of the cell wall. Acts on lutean, pustulan and 1,6-oligo-beta-D-glucosides.</text>
</comment>
<dbReference type="GO" id="GO:0046557">
    <property type="term" value="F:glucan endo-1,6-beta-glucosidase activity"/>
    <property type="evidence" value="ECO:0007669"/>
    <property type="project" value="UniProtKB-EC"/>
</dbReference>
<keyword evidence="8 17" id="KW-0326">Glycosidase</keyword>
<dbReference type="GO" id="GO:0004338">
    <property type="term" value="F:glucan exo-1,3-beta-glucosidase activity"/>
    <property type="evidence" value="ECO:0007669"/>
    <property type="project" value="TreeGrafter"/>
</dbReference>
<feature type="domain" description="Glycoside hydrolase family 5" evidence="19">
    <location>
        <begin position="75"/>
        <end position="355"/>
    </location>
</feature>
<dbReference type="OrthoDB" id="1887033at2759"/>
<protein>
    <recommendedName>
        <fullName evidence="13">glucan endo-1,6-beta-glucosidase</fullName>
        <ecNumber evidence="13">3.2.1.75</ecNumber>
    </recommendedName>
    <alternativeName>
        <fullName evidence="15">Beta-1,6-glucanase B</fullName>
    </alternativeName>
    <alternativeName>
        <fullName evidence="14">Endo-1,6-beta-D-glucanase B</fullName>
    </alternativeName>
    <alternativeName>
        <fullName evidence="16">Endo-1,6-beta-glucanase B</fullName>
    </alternativeName>
</protein>
<reference evidence="20" key="1">
    <citation type="submission" date="2020-03" db="EMBL/GenBank/DDBJ databases">
        <title>Site-based positive gene gene selection in Geosmithia morbida across the United States reveals a broad range of putative effectors and factors for local host and environmental adapation.</title>
        <authorList>
            <person name="Onufrak A."/>
            <person name="Murdoch R.W."/>
            <person name="Gazis R."/>
            <person name="Huff M."/>
            <person name="Staton M."/>
            <person name="Klingeman W."/>
            <person name="Hadziabdic D."/>
        </authorList>
    </citation>
    <scope>NUCLEOTIDE SEQUENCE</scope>
    <source>
        <strain evidence="20">1262</strain>
    </source>
</reference>
<keyword evidence="10" id="KW-0624">Polysaccharide degradation</keyword>